<gene>
    <name evidence="9" type="primary">LOC108672847</name>
</gene>
<feature type="domain" description="BHLH" evidence="7">
    <location>
        <begin position="215"/>
        <end position="269"/>
    </location>
</feature>
<dbReference type="GeneID" id="108672847"/>
<keyword evidence="4" id="KW-0524">Neurogenesis</keyword>
<keyword evidence="5" id="KW-0539">Nucleus</keyword>
<evidence type="ECO:0000313" key="9">
    <source>
        <dbReference type="RefSeq" id="XP_018016090.1"/>
    </source>
</evidence>
<evidence type="ECO:0000256" key="1">
    <source>
        <dbReference type="ARBA" id="ARBA00004123"/>
    </source>
</evidence>
<evidence type="ECO:0000256" key="6">
    <source>
        <dbReference type="SAM" id="MobiDB-lite"/>
    </source>
</evidence>
<comment type="subcellular location">
    <subcellularLocation>
        <location evidence="1">Nucleus</location>
    </subcellularLocation>
</comment>
<dbReference type="PROSITE" id="PS50888">
    <property type="entry name" value="BHLH"/>
    <property type="match status" value="1"/>
</dbReference>
<keyword evidence="3" id="KW-0221">Differentiation</keyword>
<accession>A0A8B7NQX7</accession>
<dbReference type="GO" id="GO:0000981">
    <property type="term" value="F:DNA-binding transcription factor activity, RNA polymerase II-specific"/>
    <property type="evidence" value="ECO:0007669"/>
    <property type="project" value="TreeGrafter"/>
</dbReference>
<feature type="compositionally biased region" description="Polar residues" evidence="6">
    <location>
        <begin position="110"/>
        <end position="124"/>
    </location>
</feature>
<dbReference type="GO" id="GO:0045944">
    <property type="term" value="P:positive regulation of transcription by RNA polymerase II"/>
    <property type="evidence" value="ECO:0007669"/>
    <property type="project" value="TreeGrafter"/>
</dbReference>
<evidence type="ECO:0000256" key="5">
    <source>
        <dbReference type="ARBA" id="ARBA00023242"/>
    </source>
</evidence>
<dbReference type="InterPro" id="IPR050359">
    <property type="entry name" value="bHLH_transcription_factors"/>
</dbReference>
<feature type="region of interest" description="Disordered" evidence="6">
    <location>
        <begin position="60"/>
        <end position="224"/>
    </location>
</feature>
<dbReference type="InterPro" id="IPR011598">
    <property type="entry name" value="bHLH_dom"/>
</dbReference>
<dbReference type="KEGG" id="hazt:108672847"/>
<dbReference type="CDD" id="cd11431">
    <property type="entry name" value="bHLH_TS_taxi_Dei"/>
    <property type="match status" value="1"/>
</dbReference>
<dbReference type="RefSeq" id="XP_018016090.1">
    <property type="nucleotide sequence ID" value="XM_018160601.1"/>
</dbReference>
<dbReference type="InterPro" id="IPR036638">
    <property type="entry name" value="HLH_DNA-bd_sf"/>
</dbReference>
<sequence>MKMEANEGVSKGMKRSFDDIDSGLGSARLQKKKFKPELTEFCVLASSSAAPEPDTNIVIKSEENQVGLQPKNLQDGAVPASPSFSAPSDLIYQGSSSDDNLAMKIKDSNNNKTQAFPSSNPTGPSANVSSKMSASSTSRKVYGLRPRTSMRRPRSTSPVDVPATVAEPKKIYDEPSASSCSVDASLPSPAAPSPTKGKGSSSKPRVSKSKPLSRYRRITANARERDRMKEINSAFATLRAVLPTFANSRIASMTKYSTLQLAASYIKALSDILNEAPTAHNENKKENNCPTYQSGMGGNMVNIATSNHQNVNLSVGISEISFNKSTDCDSHQKNNDFSIYSSNLNPNANLNDITDDNLGELADFSPLPDMCWTLDLMLE</sequence>
<evidence type="ECO:0000256" key="4">
    <source>
        <dbReference type="ARBA" id="ARBA00022902"/>
    </source>
</evidence>
<dbReference type="AlphaFoldDB" id="A0A8B7NQX7"/>
<evidence type="ECO:0000259" key="7">
    <source>
        <dbReference type="PROSITE" id="PS50888"/>
    </source>
</evidence>
<dbReference type="GO" id="GO:0046983">
    <property type="term" value="F:protein dimerization activity"/>
    <property type="evidence" value="ECO:0007669"/>
    <property type="project" value="InterPro"/>
</dbReference>
<dbReference type="OrthoDB" id="10063280at2759"/>
<feature type="region of interest" description="Disordered" evidence="6">
    <location>
        <begin position="1"/>
        <end position="29"/>
    </location>
</feature>
<feature type="compositionally biased region" description="Basic residues" evidence="6">
    <location>
        <begin position="205"/>
        <end position="217"/>
    </location>
</feature>
<dbReference type="Proteomes" id="UP000694843">
    <property type="component" value="Unplaced"/>
</dbReference>
<dbReference type="GO" id="GO:0005634">
    <property type="term" value="C:nucleus"/>
    <property type="evidence" value="ECO:0007669"/>
    <property type="project" value="UniProtKB-SubCell"/>
</dbReference>
<dbReference type="SUPFAM" id="SSF47459">
    <property type="entry name" value="HLH, helix-loop-helix DNA-binding domain"/>
    <property type="match status" value="1"/>
</dbReference>
<evidence type="ECO:0000313" key="8">
    <source>
        <dbReference type="Proteomes" id="UP000694843"/>
    </source>
</evidence>
<feature type="compositionally biased region" description="Low complexity" evidence="6">
    <location>
        <begin position="125"/>
        <end position="138"/>
    </location>
</feature>
<dbReference type="GO" id="GO:0061564">
    <property type="term" value="P:axon development"/>
    <property type="evidence" value="ECO:0007669"/>
    <property type="project" value="TreeGrafter"/>
</dbReference>
<protein>
    <submittedName>
        <fullName evidence="9">Uncharacterized protein LOC108672847</fullName>
    </submittedName>
</protein>
<reference evidence="9" key="1">
    <citation type="submission" date="2025-08" db="UniProtKB">
        <authorList>
            <consortium name="RefSeq"/>
        </authorList>
    </citation>
    <scope>IDENTIFICATION</scope>
    <source>
        <tissue evidence="9">Whole organism</tissue>
    </source>
</reference>
<evidence type="ECO:0000256" key="3">
    <source>
        <dbReference type="ARBA" id="ARBA00022782"/>
    </source>
</evidence>
<keyword evidence="2" id="KW-0217">Developmental protein</keyword>
<dbReference type="Gene3D" id="4.10.280.10">
    <property type="entry name" value="Helix-loop-helix DNA-binding domain"/>
    <property type="match status" value="1"/>
</dbReference>
<name>A0A8B7NQX7_HYAAZ</name>
<dbReference type="SMART" id="SM00353">
    <property type="entry name" value="HLH"/>
    <property type="match status" value="1"/>
</dbReference>
<feature type="compositionally biased region" description="Low complexity" evidence="6">
    <location>
        <begin position="184"/>
        <end position="204"/>
    </location>
</feature>
<organism evidence="8 9">
    <name type="scientific">Hyalella azteca</name>
    <name type="common">Amphipod</name>
    <dbReference type="NCBI Taxonomy" id="294128"/>
    <lineage>
        <taxon>Eukaryota</taxon>
        <taxon>Metazoa</taxon>
        <taxon>Ecdysozoa</taxon>
        <taxon>Arthropoda</taxon>
        <taxon>Crustacea</taxon>
        <taxon>Multicrustacea</taxon>
        <taxon>Malacostraca</taxon>
        <taxon>Eumalacostraca</taxon>
        <taxon>Peracarida</taxon>
        <taxon>Amphipoda</taxon>
        <taxon>Senticaudata</taxon>
        <taxon>Talitrida</taxon>
        <taxon>Talitroidea</taxon>
        <taxon>Hyalellidae</taxon>
        <taxon>Hyalella</taxon>
    </lineage>
</organism>
<dbReference type="Pfam" id="PF00010">
    <property type="entry name" value="HLH"/>
    <property type="match status" value="1"/>
</dbReference>
<dbReference type="PANTHER" id="PTHR19290:SF162">
    <property type="entry name" value="TRANSCRIPTION FACTOR ATOH7"/>
    <property type="match status" value="1"/>
</dbReference>
<dbReference type="GO" id="GO:0070888">
    <property type="term" value="F:E-box binding"/>
    <property type="evidence" value="ECO:0007669"/>
    <property type="project" value="TreeGrafter"/>
</dbReference>
<proteinExistence type="predicted"/>
<dbReference type="PANTHER" id="PTHR19290">
    <property type="entry name" value="BASIC HELIX-LOOP-HELIX PROTEIN NEUROGENIN-RELATED"/>
    <property type="match status" value="1"/>
</dbReference>
<keyword evidence="8" id="KW-1185">Reference proteome</keyword>
<evidence type="ECO:0000256" key="2">
    <source>
        <dbReference type="ARBA" id="ARBA00022473"/>
    </source>
</evidence>
<dbReference type="GO" id="GO:0007423">
    <property type="term" value="P:sensory organ development"/>
    <property type="evidence" value="ECO:0007669"/>
    <property type="project" value="TreeGrafter"/>
</dbReference>
<feature type="compositionally biased region" description="Low complexity" evidence="6">
    <location>
        <begin position="77"/>
        <end position="88"/>
    </location>
</feature>